<evidence type="ECO:0000256" key="1">
    <source>
        <dbReference type="SAM" id="Coils"/>
    </source>
</evidence>
<dbReference type="AlphaFoldDB" id="A0A9P6DD12"/>
<sequence length="128" mass="14704">MAKLKAAVEAANESKRSTEKDCEFFRDQYAQASGFVTTVREENAELEKRVKIAESQTSTGVDAVRMLYERQVEAAQQETARWKHLTDILTERDMRTGGEDIRRRANLEPELSKRVDELQVVISQLQDE</sequence>
<feature type="non-terminal residue" evidence="2">
    <location>
        <position position="128"/>
    </location>
</feature>
<keyword evidence="3" id="KW-1185">Reference proteome</keyword>
<dbReference type="EMBL" id="MU154528">
    <property type="protein sequence ID" value="KAF9500272.1"/>
    <property type="molecule type" value="Genomic_DNA"/>
</dbReference>
<dbReference type="Proteomes" id="UP000807025">
    <property type="component" value="Unassembled WGS sequence"/>
</dbReference>
<organism evidence="2 3">
    <name type="scientific">Pleurotus eryngii</name>
    <name type="common">Boletus of the steppes</name>
    <dbReference type="NCBI Taxonomy" id="5323"/>
    <lineage>
        <taxon>Eukaryota</taxon>
        <taxon>Fungi</taxon>
        <taxon>Dikarya</taxon>
        <taxon>Basidiomycota</taxon>
        <taxon>Agaricomycotina</taxon>
        <taxon>Agaricomycetes</taxon>
        <taxon>Agaricomycetidae</taxon>
        <taxon>Agaricales</taxon>
        <taxon>Pleurotineae</taxon>
        <taxon>Pleurotaceae</taxon>
        <taxon>Pleurotus</taxon>
    </lineage>
</organism>
<keyword evidence="1" id="KW-0175">Coiled coil</keyword>
<dbReference type="OrthoDB" id="3647690at2759"/>
<accession>A0A9P6DD12</accession>
<evidence type="ECO:0000313" key="2">
    <source>
        <dbReference type="EMBL" id="KAF9500272.1"/>
    </source>
</evidence>
<evidence type="ECO:0000313" key="3">
    <source>
        <dbReference type="Proteomes" id="UP000807025"/>
    </source>
</evidence>
<name>A0A9P6DD12_PLEER</name>
<comment type="caution">
    <text evidence="2">The sequence shown here is derived from an EMBL/GenBank/DDBJ whole genome shotgun (WGS) entry which is preliminary data.</text>
</comment>
<gene>
    <name evidence="2" type="ORF">BDN71DRAFT_1342375</name>
</gene>
<proteinExistence type="predicted"/>
<reference evidence="2" key="1">
    <citation type="submission" date="2020-11" db="EMBL/GenBank/DDBJ databases">
        <authorList>
            <consortium name="DOE Joint Genome Institute"/>
            <person name="Ahrendt S."/>
            <person name="Riley R."/>
            <person name="Andreopoulos W."/>
            <person name="Labutti K."/>
            <person name="Pangilinan J."/>
            <person name="Ruiz-Duenas F.J."/>
            <person name="Barrasa J.M."/>
            <person name="Sanchez-Garcia M."/>
            <person name="Camarero S."/>
            <person name="Miyauchi S."/>
            <person name="Serrano A."/>
            <person name="Linde D."/>
            <person name="Babiker R."/>
            <person name="Drula E."/>
            <person name="Ayuso-Fernandez I."/>
            <person name="Pacheco R."/>
            <person name="Padilla G."/>
            <person name="Ferreira P."/>
            <person name="Barriuso J."/>
            <person name="Kellner H."/>
            <person name="Castanera R."/>
            <person name="Alfaro M."/>
            <person name="Ramirez L."/>
            <person name="Pisabarro A.G."/>
            <person name="Kuo A."/>
            <person name="Tritt A."/>
            <person name="Lipzen A."/>
            <person name="He G."/>
            <person name="Yan M."/>
            <person name="Ng V."/>
            <person name="Cullen D."/>
            <person name="Martin F."/>
            <person name="Rosso M.-N."/>
            <person name="Henrissat B."/>
            <person name="Hibbett D."/>
            <person name="Martinez A.T."/>
            <person name="Grigoriev I.V."/>
        </authorList>
    </citation>
    <scope>NUCLEOTIDE SEQUENCE</scope>
    <source>
        <strain evidence="2">ATCC 90797</strain>
    </source>
</reference>
<protein>
    <submittedName>
        <fullName evidence="2">Uncharacterized protein</fullName>
    </submittedName>
</protein>
<feature type="coiled-coil region" evidence="1">
    <location>
        <begin position="1"/>
        <end position="56"/>
    </location>
</feature>